<sequence>MKESSKPWRPFTANCCSTDDQTAFGNFSRCRPNRSDFSKNIAPLPSFRRLSFSDLSRSSSMRLNEDLAASFGGDLFDFQLSELRAVTQNFSSNFLLGEGGFGRVHKGYVDENFRSGLRAQAVAVKLLDNQGLQGHREWLAEVVFLGQLRHPNLVKLIGYCCEEEERLLVYEFMPRGSLENHLFKSQLLRCLYYKKKIKLEPQKSLSNSEYSLSFMLDAGLSVSLPWSTRLKIAIGAAKGLDFLHGAEKPVIYRDFKTSNVLLDSDFTAKLSDFGLAKMGPEGSDTHVTTRVMGTYGYAAPEYISTGKFPILFLSGFQLQILRAKSALRIMILCVQHLFSFIHNTHVVCGTMFIVGHLTTKSDVYSFGVVLLELLTGRRAMDKSRAKNDQNLVDWAKPYLSSSRRLHCIMDPRLCGQYSVKGAKGMASLALQSTSLNPKDRPRMPAIVEALENLLQFKDMAVTSGHWSASASPKHARNGVSAKVKTETGRGNLAKSLAAVSHR</sequence>
<evidence type="ECO:0000256" key="8">
    <source>
        <dbReference type="ARBA" id="ARBA00022840"/>
    </source>
</evidence>
<evidence type="ECO:0000256" key="2">
    <source>
        <dbReference type="ARBA" id="ARBA00012513"/>
    </source>
</evidence>
<keyword evidence="7 11" id="KW-0418">Kinase</keyword>
<reference evidence="11 12" key="1">
    <citation type="submission" date="2019-08" db="EMBL/GenBank/DDBJ databases">
        <title>Draft genome sequences of two oriental melons (Cucumis melo L. var makuwa).</title>
        <authorList>
            <person name="Kwon S.-Y."/>
        </authorList>
    </citation>
    <scope>NUCLEOTIDE SEQUENCE [LARGE SCALE GENOMIC DNA]</scope>
    <source>
        <strain evidence="12">cv. Chang Bougi</strain>
        <tissue evidence="11">Leaf</tissue>
    </source>
</reference>
<dbReference type="InterPro" id="IPR011009">
    <property type="entry name" value="Kinase-like_dom_sf"/>
</dbReference>
<comment type="subcellular location">
    <subcellularLocation>
        <location evidence="1">Cell membrane</location>
    </subcellularLocation>
</comment>
<dbReference type="Gene3D" id="1.10.510.10">
    <property type="entry name" value="Transferase(Phosphotransferase) domain 1"/>
    <property type="match status" value="1"/>
</dbReference>
<evidence type="ECO:0000256" key="6">
    <source>
        <dbReference type="ARBA" id="ARBA00022741"/>
    </source>
</evidence>
<dbReference type="PROSITE" id="PS00108">
    <property type="entry name" value="PROTEIN_KINASE_ST"/>
    <property type="match status" value="1"/>
</dbReference>
<keyword evidence="4" id="KW-0723">Serine/threonine-protein kinase</keyword>
<name>A0A5D3CX73_CUCMM</name>
<keyword evidence="3" id="KW-1003">Cell membrane</keyword>
<evidence type="ECO:0000256" key="7">
    <source>
        <dbReference type="ARBA" id="ARBA00022777"/>
    </source>
</evidence>
<gene>
    <name evidence="11" type="ORF">E5676_scaffold21G003050</name>
</gene>
<dbReference type="InterPro" id="IPR000719">
    <property type="entry name" value="Prot_kinase_dom"/>
</dbReference>
<dbReference type="Gene3D" id="3.30.200.20">
    <property type="entry name" value="Phosphorylase Kinase, domain 1"/>
    <property type="match status" value="1"/>
</dbReference>
<evidence type="ECO:0000259" key="10">
    <source>
        <dbReference type="PROSITE" id="PS50011"/>
    </source>
</evidence>
<evidence type="ECO:0000313" key="12">
    <source>
        <dbReference type="Proteomes" id="UP000321947"/>
    </source>
</evidence>
<evidence type="ECO:0000256" key="5">
    <source>
        <dbReference type="ARBA" id="ARBA00022679"/>
    </source>
</evidence>
<dbReference type="AlphaFoldDB" id="A0A5D3CX73"/>
<keyword evidence="3" id="KW-0472">Membrane</keyword>
<dbReference type="SUPFAM" id="SSF56112">
    <property type="entry name" value="Protein kinase-like (PK-like)"/>
    <property type="match status" value="1"/>
</dbReference>
<dbReference type="EC" id="2.7.11.1" evidence="2"/>
<dbReference type="Proteomes" id="UP000321947">
    <property type="component" value="Unassembled WGS sequence"/>
</dbReference>
<keyword evidence="5" id="KW-0808">Transferase</keyword>
<dbReference type="InterPro" id="IPR008271">
    <property type="entry name" value="Ser/Thr_kinase_AS"/>
</dbReference>
<dbReference type="EMBL" id="SSTD01008307">
    <property type="protein sequence ID" value="TYK16497.1"/>
    <property type="molecule type" value="Genomic_DNA"/>
</dbReference>
<feature type="domain" description="Protein kinase" evidence="10">
    <location>
        <begin position="90"/>
        <end position="454"/>
    </location>
</feature>
<dbReference type="InterPro" id="IPR050823">
    <property type="entry name" value="Plant_Ser_Thr_Prot_Kinase"/>
</dbReference>
<dbReference type="GO" id="GO:0005886">
    <property type="term" value="C:plasma membrane"/>
    <property type="evidence" value="ECO:0007669"/>
    <property type="project" value="UniProtKB-SubCell"/>
</dbReference>
<proteinExistence type="predicted"/>
<organism evidence="11 12">
    <name type="scientific">Cucumis melo var. makuwa</name>
    <name type="common">Oriental melon</name>
    <dbReference type="NCBI Taxonomy" id="1194695"/>
    <lineage>
        <taxon>Eukaryota</taxon>
        <taxon>Viridiplantae</taxon>
        <taxon>Streptophyta</taxon>
        <taxon>Embryophyta</taxon>
        <taxon>Tracheophyta</taxon>
        <taxon>Spermatophyta</taxon>
        <taxon>Magnoliopsida</taxon>
        <taxon>eudicotyledons</taxon>
        <taxon>Gunneridae</taxon>
        <taxon>Pentapetalae</taxon>
        <taxon>rosids</taxon>
        <taxon>fabids</taxon>
        <taxon>Cucurbitales</taxon>
        <taxon>Cucurbitaceae</taxon>
        <taxon>Benincaseae</taxon>
        <taxon>Cucumis</taxon>
    </lineage>
</organism>
<keyword evidence="6 9" id="KW-0547">Nucleotide-binding</keyword>
<protein>
    <recommendedName>
        <fullName evidence="2">non-specific serine/threonine protein kinase</fullName>
        <ecNumber evidence="2">2.7.11.1</ecNumber>
    </recommendedName>
</protein>
<evidence type="ECO:0000256" key="9">
    <source>
        <dbReference type="PROSITE-ProRule" id="PRU10141"/>
    </source>
</evidence>
<dbReference type="PROSITE" id="PS50011">
    <property type="entry name" value="PROTEIN_KINASE_DOM"/>
    <property type="match status" value="1"/>
</dbReference>
<dbReference type="PROSITE" id="PS00107">
    <property type="entry name" value="PROTEIN_KINASE_ATP"/>
    <property type="match status" value="1"/>
</dbReference>
<evidence type="ECO:0000256" key="3">
    <source>
        <dbReference type="ARBA" id="ARBA00022475"/>
    </source>
</evidence>
<dbReference type="InterPro" id="IPR001245">
    <property type="entry name" value="Ser-Thr/Tyr_kinase_cat_dom"/>
</dbReference>
<dbReference type="InterPro" id="IPR017441">
    <property type="entry name" value="Protein_kinase_ATP_BS"/>
</dbReference>
<evidence type="ECO:0000256" key="4">
    <source>
        <dbReference type="ARBA" id="ARBA00022527"/>
    </source>
</evidence>
<feature type="binding site" evidence="9">
    <location>
        <position position="125"/>
    </location>
    <ligand>
        <name>ATP</name>
        <dbReference type="ChEBI" id="CHEBI:30616"/>
    </ligand>
</feature>
<dbReference type="Pfam" id="PF07714">
    <property type="entry name" value="PK_Tyr_Ser-Thr"/>
    <property type="match status" value="1"/>
</dbReference>
<keyword evidence="8 9" id="KW-0067">ATP-binding</keyword>
<evidence type="ECO:0000313" key="11">
    <source>
        <dbReference type="EMBL" id="TYK16497.1"/>
    </source>
</evidence>
<dbReference type="PANTHER" id="PTHR45621">
    <property type="entry name" value="OS01G0588500 PROTEIN-RELATED"/>
    <property type="match status" value="1"/>
</dbReference>
<accession>A0A5D3CX73</accession>
<dbReference type="FunFam" id="3.30.200.20:FF:000228">
    <property type="entry name" value="Serine/threonine-protein kinase BIK1"/>
    <property type="match status" value="1"/>
</dbReference>
<evidence type="ECO:0000256" key="1">
    <source>
        <dbReference type="ARBA" id="ARBA00004236"/>
    </source>
</evidence>
<dbReference type="GO" id="GO:0004674">
    <property type="term" value="F:protein serine/threonine kinase activity"/>
    <property type="evidence" value="ECO:0007669"/>
    <property type="project" value="UniProtKB-KW"/>
</dbReference>
<comment type="caution">
    <text evidence="11">The sequence shown here is derived from an EMBL/GenBank/DDBJ whole genome shotgun (WGS) entry which is preliminary data.</text>
</comment>
<dbReference type="GO" id="GO:0005524">
    <property type="term" value="F:ATP binding"/>
    <property type="evidence" value="ECO:0007669"/>
    <property type="project" value="UniProtKB-UniRule"/>
</dbReference>